<keyword evidence="2" id="KW-1185">Reference proteome</keyword>
<dbReference type="Proteomes" id="UP000823388">
    <property type="component" value="Chromosome 5N"/>
</dbReference>
<proteinExistence type="predicted"/>
<comment type="caution">
    <text evidence="1">The sequence shown here is derived from an EMBL/GenBank/DDBJ whole genome shotgun (WGS) entry which is preliminary data.</text>
</comment>
<reference evidence="1" key="1">
    <citation type="submission" date="2020-05" db="EMBL/GenBank/DDBJ databases">
        <title>WGS assembly of Panicum virgatum.</title>
        <authorList>
            <person name="Lovell J.T."/>
            <person name="Jenkins J."/>
            <person name="Shu S."/>
            <person name="Juenger T.E."/>
            <person name="Schmutz J."/>
        </authorList>
    </citation>
    <scope>NUCLEOTIDE SEQUENCE</scope>
    <source>
        <strain evidence="1">AP13</strain>
    </source>
</reference>
<dbReference type="AlphaFoldDB" id="A0A8T0RPX5"/>
<sequence>MRNDQTRWLRRSSLLERHRTRPWSQPVTTPSLRTSQNGSFCLKFLDILLYRDHRCGPLLLLKVSGYNFG</sequence>
<evidence type="ECO:0000313" key="1">
    <source>
        <dbReference type="EMBL" id="KAG2586906.1"/>
    </source>
</evidence>
<gene>
    <name evidence="1" type="ORF">PVAP13_5NG091281</name>
</gene>
<dbReference type="EMBL" id="CM029046">
    <property type="protein sequence ID" value="KAG2586906.1"/>
    <property type="molecule type" value="Genomic_DNA"/>
</dbReference>
<name>A0A8T0RPX5_PANVG</name>
<protein>
    <submittedName>
        <fullName evidence="1">Uncharacterized protein</fullName>
    </submittedName>
</protein>
<accession>A0A8T0RPX5</accession>
<evidence type="ECO:0000313" key="2">
    <source>
        <dbReference type="Proteomes" id="UP000823388"/>
    </source>
</evidence>
<organism evidence="1 2">
    <name type="scientific">Panicum virgatum</name>
    <name type="common">Blackwell switchgrass</name>
    <dbReference type="NCBI Taxonomy" id="38727"/>
    <lineage>
        <taxon>Eukaryota</taxon>
        <taxon>Viridiplantae</taxon>
        <taxon>Streptophyta</taxon>
        <taxon>Embryophyta</taxon>
        <taxon>Tracheophyta</taxon>
        <taxon>Spermatophyta</taxon>
        <taxon>Magnoliopsida</taxon>
        <taxon>Liliopsida</taxon>
        <taxon>Poales</taxon>
        <taxon>Poaceae</taxon>
        <taxon>PACMAD clade</taxon>
        <taxon>Panicoideae</taxon>
        <taxon>Panicodae</taxon>
        <taxon>Paniceae</taxon>
        <taxon>Panicinae</taxon>
        <taxon>Panicum</taxon>
        <taxon>Panicum sect. Hiantes</taxon>
    </lineage>
</organism>